<organism evidence="1 2">
    <name type="scientific">Cylicocyclus nassatus</name>
    <name type="common">Nematode worm</name>
    <dbReference type="NCBI Taxonomy" id="53992"/>
    <lineage>
        <taxon>Eukaryota</taxon>
        <taxon>Metazoa</taxon>
        <taxon>Ecdysozoa</taxon>
        <taxon>Nematoda</taxon>
        <taxon>Chromadorea</taxon>
        <taxon>Rhabditida</taxon>
        <taxon>Rhabditina</taxon>
        <taxon>Rhabditomorpha</taxon>
        <taxon>Strongyloidea</taxon>
        <taxon>Strongylidae</taxon>
        <taxon>Cylicocyclus</taxon>
    </lineage>
</organism>
<reference evidence="1" key="1">
    <citation type="submission" date="2023-07" db="EMBL/GenBank/DDBJ databases">
        <authorList>
            <consortium name="CYATHOMIX"/>
        </authorList>
    </citation>
    <scope>NUCLEOTIDE SEQUENCE</scope>
    <source>
        <strain evidence="1">N/A</strain>
    </source>
</reference>
<evidence type="ECO:0000313" key="1">
    <source>
        <dbReference type="EMBL" id="CAJ0607643.1"/>
    </source>
</evidence>
<accession>A0AA36HCW2</accession>
<evidence type="ECO:0000313" key="2">
    <source>
        <dbReference type="Proteomes" id="UP001176961"/>
    </source>
</evidence>
<name>A0AA36HCW2_CYLNA</name>
<gene>
    <name evidence="1" type="ORF">CYNAS_LOCUS19626</name>
</gene>
<dbReference type="AlphaFoldDB" id="A0AA36HCW2"/>
<protein>
    <recommendedName>
        <fullName evidence="3">CUB domain-containing protein</fullName>
    </recommendedName>
</protein>
<dbReference type="InterPro" id="IPR035914">
    <property type="entry name" value="Sperma_CUB_dom_sf"/>
</dbReference>
<dbReference type="SUPFAM" id="SSF49854">
    <property type="entry name" value="Spermadhesin, CUB domain"/>
    <property type="match status" value="1"/>
</dbReference>
<proteinExistence type="predicted"/>
<dbReference type="EMBL" id="CATQJL010000316">
    <property type="protein sequence ID" value="CAJ0607643.1"/>
    <property type="molecule type" value="Genomic_DNA"/>
</dbReference>
<dbReference type="Gene3D" id="2.60.120.290">
    <property type="entry name" value="Spermadhesin, CUB domain"/>
    <property type="match status" value="1"/>
</dbReference>
<keyword evidence="2" id="KW-1185">Reference proteome</keyword>
<evidence type="ECO:0008006" key="3">
    <source>
        <dbReference type="Google" id="ProtNLM"/>
    </source>
</evidence>
<sequence length="200" mass="22568">MGGYPNPRDCSKCICPRGYGGASCDERPQAKKCGETLTASSKANTIAYTVGNILNTEEMEDFEECYYWIQNPGRKTIKMTIKKVEVKFSDMSESSYYISLASGCSTGGIEIKAQKDQLLSGYRFCDPDANEGKTITSSNDIVPIIIYNRRGATEVELEYRTSMQLLLFKLLETSSEWKIFRLIKKRENAFAMLFSNTDEQ</sequence>
<dbReference type="Proteomes" id="UP001176961">
    <property type="component" value="Unassembled WGS sequence"/>
</dbReference>
<comment type="caution">
    <text evidence="1">The sequence shown here is derived from an EMBL/GenBank/DDBJ whole genome shotgun (WGS) entry which is preliminary data.</text>
</comment>